<organism evidence="1 2">
    <name type="scientific">Botryosphaeria dothidea</name>
    <dbReference type="NCBI Taxonomy" id="55169"/>
    <lineage>
        <taxon>Eukaryota</taxon>
        <taxon>Fungi</taxon>
        <taxon>Dikarya</taxon>
        <taxon>Ascomycota</taxon>
        <taxon>Pezizomycotina</taxon>
        <taxon>Dothideomycetes</taxon>
        <taxon>Dothideomycetes incertae sedis</taxon>
        <taxon>Botryosphaeriales</taxon>
        <taxon>Botryosphaeriaceae</taxon>
        <taxon>Botryosphaeria</taxon>
    </lineage>
</organism>
<protein>
    <submittedName>
        <fullName evidence="1">Uncharacterized protein</fullName>
    </submittedName>
</protein>
<proteinExistence type="predicted"/>
<sequence>MVDYARQALDIHQALSPGQDPGEKCREYCSVIQDTVVDRFIENIQDESIRGMLCAFKTIKNGEASLEKVVETAIKMSHEDIMDLYNFSNSQG</sequence>
<name>A0A8H4J2W1_9PEZI</name>
<reference evidence="1" key="1">
    <citation type="submission" date="2020-04" db="EMBL/GenBank/DDBJ databases">
        <title>Genome Assembly and Annotation of Botryosphaeria dothidea sdau 11-99, a Latent Pathogen of Apple Fruit Ring Rot in China.</title>
        <authorList>
            <person name="Yu C."/>
            <person name="Diao Y."/>
            <person name="Lu Q."/>
            <person name="Zhao J."/>
            <person name="Cui S."/>
            <person name="Peng C."/>
            <person name="He B."/>
            <person name="Liu H."/>
        </authorList>
    </citation>
    <scope>NUCLEOTIDE SEQUENCE [LARGE SCALE GENOMIC DNA]</scope>
    <source>
        <strain evidence="1">Sdau11-99</strain>
    </source>
</reference>
<comment type="caution">
    <text evidence="1">The sequence shown here is derived from an EMBL/GenBank/DDBJ whole genome shotgun (WGS) entry which is preliminary data.</text>
</comment>
<evidence type="ECO:0000313" key="2">
    <source>
        <dbReference type="Proteomes" id="UP000572817"/>
    </source>
</evidence>
<keyword evidence="2" id="KW-1185">Reference proteome</keyword>
<accession>A0A8H4J2W1</accession>
<evidence type="ECO:0000313" key="1">
    <source>
        <dbReference type="EMBL" id="KAF4311761.1"/>
    </source>
</evidence>
<dbReference type="EMBL" id="WWBZ02000008">
    <property type="protein sequence ID" value="KAF4311761.1"/>
    <property type="molecule type" value="Genomic_DNA"/>
</dbReference>
<dbReference type="Proteomes" id="UP000572817">
    <property type="component" value="Unassembled WGS sequence"/>
</dbReference>
<gene>
    <name evidence="1" type="ORF">GTA08_BOTSDO12651</name>
</gene>
<dbReference type="AlphaFoldDB" id="A0A8H4J2W1"/>